<sequence>MDKKRHSTFYNLEYSDRDRYTGRHVGGSSEEEDEEEDLSDDEIERRREMLKKKALEKKQQEEEEVLEKEDEKEHSAEESEEESSEYEEYTDSEEETGPRLKPVFVKKKERITIIEKEKEQVKKKQIEKEAAKRAEERKRQTIKMVEDEVRAEDAKNRIKNGEEARLEDVNTDDENDEIEYEAWKLRELKRLKRDREEREAIEKERIEVEIHTNSCVEKKHYTSTYSLLFPQDSEEDILKRDFSSATLDDHFDKTVLPKVMQVKNFGRSGRTKYSHLVDQDTTQFDSPWLSETSQNHKFHLNQAAGMKQVFVKPSLSKRKPSKSSTSSSSRSNH</sequence>
<feature type="domain" description="Micro-fibrillar-associated protein 1 C-terminal" evidence="3">
    <location>
        <begin position="92"/>
        <end position="219"/>
    </location>
</feature>
<feature type="domain" description="Micro-fibrillar-associated protein 1 C-terminal" evidence="3">
    <location>
        <begin position="229"/>
        <end position="281"/>
    </location>
</feature>
<dbReference type="PANTHER" id="PTHR15327">
    <property type="entry name" value="MICROFIBRIL-ASSOCIATED PROTEIN"/>
    <property type="match status" value="1"/>
</dbReference>
<accession>A0A1S3CZY4</accession>
<evidence type="ECO:0000313" key="4">
    <source>
        <dbReference type="Proteomes" id="UP000079169"/>
    </source>
</evidence>
<evidence type="ECO:0000259" key="3">
    <source>
        <dbReference type="Pfam" id="PF06991"/>
    </source>
</evidence>
<feature type="region of interest" description="Disordered" evidence="2">
    <location>
        <begin position="1"/>
        <end position="102"/>
    </location>
</feature>
<feature type="region of interest" description="Disordered" evidence="2">
    <location>
        <begin position="311"/>
        <end position="333"/>
    </location>
</feature>
<dbReference type="PaxDb" id="121845-A0A1S3CZY4"/>
<comment type="similarity">
    <text evidence="1">Belongs to the MFAP1 family.</text>
</comment>
<dbReference type="Pfam" id="PF06991">
    <property type="entry name" value="MFAP1"/>
    <property type="match status" value="2"/>
</dbReference>
<dbReference type="RefSeq" id="XP_008471192.2">
    <property type="nucleotide sequence ID" value="XM_008472970.2"/>
</dbReference>
<dbReference type="Proteomes" id="UP000079169">
    <property type="component" value="Unplaced"/>
</dbReference>
<protein>
    <submittedName>
        <fullName evidence="5">Microfibrillar-associated protein 1</fullName>
    </submittedName>
</protein>
<feature type="compositionally biased region" description="Acidic residues" evidence="2">
    <location>
        <begin position="29"/>
        <end position="42"/>
    </location>
</feature>
<dbReference type="KEGG" id="dci:103508426"/>
<dbReference type="AlphaFoldDB" id="A0A1S3CZY4"/>
<dbReference type="STRING" id="121845.A0A1S3CZY4"/>
<dbReference type="GeneID" id="103508426"/>
<evidence type="ECO:0000313" key="5">
    <source>
        <dbReference type="RefSeq" id="XP_008471192.2"/>
    </source>
</evidence>
<name>A0A1S3CZY4_DIACI</name>
<evidence type="ECO:0000256" key="2">
    <source>
        <dbReference type="SAM" id="MobiDB-lite"/>
    </source>
</evidence>
<feature type="compositionally biased region" description="Basic and acidic residues" evidence="2">
    <location>
        <begin position="43"/>
        <end position="60"/>
    </location>
</feature>
<dbReference type="InterPro" id="IPR009730">
    <property type="entry name" value="MFAP1_C"/>
</dbReference>
<reference evidence="5" key="1">
    <citation type="submission" date="2025-08" db="UniProtKB">
        <authorList>
            <consortium name="RefSeq"/>
        </authorList>
    </citation>
    <scope>IDENTIFICATION</scope>
</reference>
<dbReference type="InterPro" id="IPR033194">
    <property type="entry name" value="MFAP1"/>
</dbReference>
<organism evidence="4 5">
    <name type="scientific">Diaphorina citri</name>
    <name type="common">Asian citrus psyllid</name>
    <dbReference type="NCBI Taxonomy" id="121845"/>
    <lineage>
        <taxon>Eukaryota</taxon>
        <taxon>Metazoa</taxon>
        <taxon>Ecdysozoa</taxon>
        <taxon>Arthropoda</taxon>
        <taxon>Hexapoda</taxon>
        <taxon>Insecta</taxon>
        <taxon>Pterygota</taxon>
        <taxon>Neoptera</taxon>
        <taxon>Paraneoptera</taxon>
        <taxon>Hemiptera</taxon>
        <taxon>Sternorrhyncha</taxon>
        <taxon>Psylloidea</taxon>
        <taxon>Psyllidae</taxon>
        <taxon>Diaphorininae</taxon>
        <taxon>Diaphorina</taxon>
    </lineage>
</organism>
<feature type="compositionally biased region" description="Acidic residues" evidence="2">
    <location>
        <begin position="78"/>
        <end position="95"/>
    </location>
</feature>
<feature type="region of interest" description="Disordered" evidence="2">
    <location>
        <begin position="120"/>
        <end position="139"/>
    </location>
</feature>
<keyword evidence="4" id="KW-1185">Reference proteome</keyword>
<feature type="compositionally biased region" description="Low complexity" evidence="2">
    <location>
        <begin position="322"/>
        <end position="333"/>
    </location>
</feature>
<gene>
    <name evidence="5" type="primary">LOC103508426</name>
</gene>
<evidence type="ECO:0000256" key="1">
    <source>
        <dbReference type="ARBA" id="ARBA00008155"/>
    </source>
</evidence>
<proteinExistence type="inferred from homology"/>